<keyword evidence="20" id="KW-1185">Reference proteome</keyword>
<dbReference type="EMBL" id="JACAZF010000009">
    <property type="protein sequence ID" value="KAF7294706.1"/>
    <property type="molecule type" value="Genomic_DNA"/>
</dbReference>
<dbReference type="InterPro" id="IPR030225">
    <property type="entry name" value="SCAP"/>
</dbReference>
<accession>A0A8H6VWQ3</accession>
<keyword evidence="7" id="KW-0677">Repeat</keyword>
<evidence type="ECO:0000256" key="10">
    <source>
        <dbReference type="ARBA" id="ARBA00023034"/>
    </source>
</evidence>
<dbReference type="PROSITE" id="PS50156">
    <property type="entry name" value="SSD"/>
    <property type="match status" value="1"/>
</dbReference>
<evidence type="ECO:0000256" key="4">
    <source>
        <dbReference type="ARBA" id="ARBA00019541"/>
    </source>
</evidence>
<evidence type="ECO:0000313" key="20">
    <source>
        <dbReference type="Proteomes" id="UP000636479"/>
    </source>
</evidence>
<keyword evidence="11" id="KW-0443">Lipid metabolism</keyword>
<evidence type="ECO:0000256" key="5">
    <source>
        <dbReference type="ARBA" id="ARBA00022574"/>
    </source>
</evidence>
<dbReference type="InterPro" id="IPR000731">
    <property type="entry name" value="SSD"/>
</dbReference>
<feature type="transmembrane region" description="Helical" evidence="17">
    <location>
        <begin position="34"/>
        <end position="55"/>
    </location>
</feature>
<dbReference type="GeneID" id="59349191"/>
<dbReference type="GO" id="GO:0032933">
    <property type="term" value="P:SREBP signaling pathway"/>
    <property type="evidence" value="ECO:0007669"/>
    <property type="project" value="InterPro"/>
</dbReference>
<keyword evidence="15" id="KW-0753">Steroid metabolism</keyword>
<dbReference type="GO" id="GO:0032936">
    <property type="term" value="C:SREBP-SCAP complex"/>
    <property type="evidence" value="ECO:0007669"/>
    <property type="project" value="TreeGrafter"/>
</dbReference>
<dbReference type="SUPFAM" id="SSF82866">
    <property type="entry name" value="Multidrug efflux transporter AcrB transmembrane domain"/>
    <property type="match status" value="1"/>
</dbReference>
<feature type="region of interest" description="Disordered" evidence="16">
    <location>
        <begin position="985"/>
        <end position="1006"/>
    </location>
</feature>
<evidence type="ECO:0000256" key="15">
    <source>
        <dbReference type="ARBA" id="ARBA00023221"/>
    </source>
</evidence>
<dbReference type="AlphaFoldDB" id="A0A8H6VWQ3"/>
<reference evidence="19" key="1">
    <citation type="submission" date="2020-05" db="EMBL/GenBank/DDBJ databases">
        <title>Mycena genomes resolve the evolution of fungal bioluminescence.</title>
        <authorList>
            <person name="Tsai I.J."/>
        </authorList>
    </citation>
    <scope>NUCLEOTIDE SEQUENCE</scope>
    <source>
        <strain evidence="19">171206Taipei</strain>
    </source>
</reference>
<dbReference type="SUPFAM" id="SSF50978">
    <property type="entry name" value="WD40 repeat-like"/>
    <property type="match status" value="1"/>
</dbReference>
<evidence type="ECO:0000259" key="18">
    <source>
        <dbReference type="PROSITE" id="PS50156"/>
    </source>
</evidence>
<evidence type="ECO:0000256" key="3">
    <source>
        <dbReference type="ARBA" id="ARBA00007410"/>
    </source>
</evidence>
<feature type="compositionally biased region" description="Polar residues" evidence="16">
    <location>
        <begin position="994"/>
        <end position="1006"/>
    </location>
</feature>
<evidence type="ECO:0000256" key="13">
    <source>
        <dbReference type="ARBA" id="ARBA00023136"/>
    </source>
</evidence>
<dbReference type="RefSeq" id="XP_037216069.1">
    <property type="nucleotide sequence ID" value="XM_037366675.1"/>
</dbReference>
<proteinExistence type="inferred from homology"/>
<feature type="region of interest" description="Disordered" evidence="16">
    <location>
        <begin position="768"/>
        <end position="787"/>
    </location>
</feature>
<evidence type="ECO:0000256" key="7">
    <source>
        <dbReference type="ARBA" id="ARBA00022737"/>
    </source>
</evidence>
<dbReference type="GO" id="GO:0032934">
    <property type="term" value="F:sterol binding"/>
    <property type="evidence" value="ECO:0007669"/>
    <property type="project" value="InterPro"/>
</dbReference>
<keyword evidence="5" id="KW-0853">WD repeat</keyword>
<evidence type="ECO:0000256" key="17">
    <source>
        <dbReference type="SAM" id="Phobius"/>
    </source>
</evidence>
<dbReference type="PANTHER" id="PTHR46378">
    <property type="entry name" value="STEROL REGULATORY ELEMENT-BINDING PROTEIN CLEAVAGE-ACTIVATING PROTEIN"/>
    <property type="match status" value="1"/>
</dbReference>
<comment type="similarity">
    <text evidence="3">Belongs to the WD repeat SCAP family.</text>
</comment>
<feature type="transmembrane region" description="Helical" evidence="17">
    <location>
        <begin position="414"/>
        <end position="437"/>
    </location>
</feature>
<comment type="subcellular location">
    <subcellularLocation>
        <location evidence="1">Endoplasmic reticulum membrane</location>
        <topology evidence="1">Multi-pass membrane protein</topology>
    </subcellularLocation>
    <subcellularLocation>
        <location evidence="2">Golgi apparatus membrane</location>
        <topology evidence="2">Multi-pass membrane protein</topology>
    </subcellularLocation>
</comment>
<evidence type="ECO:0000256" key="8">
    <source>
        <dbReference type="ARBA" id="ARBA00022824"/>
    </source>
</evidence>
<feature type="transmembrane region" description="Helical" evidence="17">
    <location>
        <begin position="310"/>
        <end position="334"/>
    </location>
</feature>
<keyword evidence="14" id="KW-0325">Glycoprotein</keyword>
<evidence type="ECO:0000313" key="19">
    <source>
        <dbReference type="EMBL" id="KAF7294706.1"/>
    </source>
</evidence>
<name>A0A8H6VWQ3_9AGAR</name>
<sequence length="1212" mass="131658">MVDLSPSLLRRARTYGGKLLYKFGLHCATHQIRIILVSCVVITSLFYPALALYTWSARPGFLSILDVTRSQYPQDLENLWSGHEALRVLEDAVSRAKTRASCIADNALRVERILIHSPFEAEVNNQILQSTLDLERRIDELDLACLKRDDGSCFVLSPLAFWRYDDAEIRSDTNILDTLLTRNASVAGIPITPQMVLAGRGSDEPQVSSSHFDYAMFLALTYFFPNSDCVGEAEHRAWLQAIDAASLGASRRSDPTQDPTLIALQFDETLSSPNKSTAISALLYLAYTGFVIFVSWSVRRMDSLHSRIGVTFTALVEIAVSTITSISVCALVGFKLTMVPWELLPIVIVFVGVENMFNLVDAVSKTHVTLPVKHRIAEGLSVAGTSNTLKVVSYNSILGVIAVFSVGAIRQFCVFAVVVLVAHWFLAHTFFLAVLSIDLQRLELDDLLRQDPNFGPSNPPPAARQVSEKSTSARDKLGTVVHGLLRGRATKNISLLMLLAITGTLYYTIYPTRPLSSHVEEVHHPAVARKANVSSDLPHHQTPAWDIWQTLNPNGTALHLRIESPTILTFAPDPTLQTRLHQRPRSSMRFLVWFIKIVILPITVTTTVLWGILLYLLKDADLLEAQRNRLDPDSPDVVDDGHAFEGQISFSTLPRAFVSDVELIASSADGSIVVSVGVQNEAIIWRMPGWTHATIGVTDALVRSPSTSTAAATLTCAAVDAEGKYCALGTGAGVIVVFSIGKTALTPLPLLTLVNSSAAVVDLHFSSNTPSSIRPTPPPSESGSPAEPKSGPFLLAVYENGLGAKWNVGLNSQVTFFTPSAQAPLVRTQLLRLPHSDGAFFGFCLDNGTVQLTEAHGSKNLILPDNSFRAGSDADLVTNVHLCPVEILGSVRLVVAAATESGSVSLWDGSGELISTIDDVRGRVTQLRVAPTPSGPCPSCAKPQLDGFLLAFSVDSIVHVFRISMSDQPRRCTCNLHLPRRVSSRDSLGRHSRTTSIAPSPGSSSPLIPRASLATIFEPPPPFPVSGHGIHSRRASERDASLRRSLESLTVPSVLDDQDLLSPLDPTKPSVGVSLWQHVFVVCVADADCERGAWDFVDRSVVGIRRKPRTVKSGGVGSEVGGLSLATLERWELWSFEISRSNVRSSTLATLVEQHPDTPRTSISSITSSKSLRKRDTVPRLPFTRVSPFTIAGTHSLAGFGNTVGIFNFKTV</sequence>
<keyword evidence="9 17" id="KW-1133">Transmembrane helix</keyword>
<comment type="caution">
    <text evidence="19">The sequence shown here is derived from an EMBL/GenBank/DDBJ whole genome shotgun (WGS) entry which is preliminary data.</text>
</comment>
<dbReference type="InterPro" id="IPR036322">
    <property type="entry name" value="WD40_repeat_dom_sf"/>
</dbReference>
<gene>
    <name evidence="19" type="ORF">MIND_01007800</name>
</gene>
<dbReference type="Gene3D" id="2.130.10.10">
    <property type="entry name" value="YVTN repeat-like/Quinoprotein amine dehydrogenase"/>
    <property type="match status" value="1"/>
</dbReference>
<dbReference type="GO" id="GO:0008202">
    <property type="term" value="P:steroid metabolic process"/>
    <property type="evidence" value="ECO:0007669"/>
    <property type="project" value="UniProtKB-KW"/>
</dbReference>
<feature type="transmembrane region" description="Helical" evidence="17">
    <location>
        <begin position="493"/>
        <end position="510"/>
    </location>
</feature>
<dbReference type="Pfam" id="PF12349">
    <property type="entry name" value="Sterol-sensing"/>
    <property type="match status" value="1"/>
</dbReference>
<keyword evidence="13 17" id="KW-0472">Membrane</keyword>
<keyword evidence="10" id="KW-0333">Golgi apparatus</keyword>
<dbReference type="Proteomes" id="UP000636479">
    <property type="component" value="Unassembled WGS sequence"/>
</dbReference>
<organism evidence="19 20">
    <name type="scientific">Mycena indigotica</name>
    <dbReference type="NCBI Taxonomy" id="2126181"/>
    <lineage>
        <taxon>Eukaryota</taxon>
        <taxon>Fungi</taxon>
        <taxon>Dikarya</taxon>
        <taxon>Basidiomycota</taxon>
        <taxon>Agaricomycotina</taxon>
        <taxon>Agaricomycetes</taxon>
        <taxon>Agaricomycetidae</taxon>
        <taxon>Agaricales</taxon>
        <taxon>Marasmiineae</taxon>
        <taxon>Mycenaceae</taxon>
        <taxon>Mycena</taxon>
    </lineage>
</organism>
<evidence type="ECO:0000256" key="16">
    <source>
        <dbReference type="SAM" id="MobiDB-lite"/>
    </source>
</evidence>
<dbReference type="GO" id="GO:0045540">
    <property type="term" value="P:regulation of cholesterol biosynthetic process"/>
    <property type="evidence" value="ECO:0007669"/>
    <property type="project" value="TreeGrafter"/>
</dbReference>
<keyword evidence="6 17" id="KW-0812">Transmembrane</keyword>
<dbReference type="GO" id="GO:0005789">
    <property type="term" value="C:endoplasmic reticulum membrane"/>
    <property type="evidence" value="ECO:0007669"/>
    <property type="project" value="UniProtKB-SubCell"/>
</dbReference>
<evidence type="ECO:0000256" key="6">
    <source>
        <dbReference type="ARBA" id="ARBA00022692"/>
    </source>
</evidence>
<evidence type="ECO:0000256" key="11">
    <source>
        <dbReference type="ARBA" id="ARBA00023098"/>
    </source>
</evidence>
<dbReference type="OrthoDB" id="6510177at2759"/>
<protein>
    <recommendedName>
        <fullName evidence="4">Sterol regulatory element-binding protein cleavage-activating protein</fullName>
    </recommendedName>
</protein>
<evidence type="ECO:0000256" key="1">
    <source>
        <dbReference type="ARBA" id="ARBA00004477"/>
    </source>
</evidence>
<keyword evidence="8" id="KW-0256">Endoplasmic reticulum</keyword>
<feature type="transmembrane region" description="Helical" evidence="17">
    <location>
        <begin position="391"/>
        <end position="409"/>
    </location>
</feature>
<dbReference type="InterPro" id="IPR015943">
    <property type="entry name" value="WD40/YVTN_repeat-like_dom_sf"/>
</dbReference>
<dbReference type="GO" id="GO:0000139">
    <property type="term" value="C:Golgi membrane"/>
    <property type="evidence" value="ECO:0007669"/>
    <property type="project" value="UniProtKB-SubCell"/>
</dbReference>
<evidence type="ECO:0000256" key="12">
    <source>
        <dbReference type="ARBA" id="ARBA00023121"/>
    </source>
</evidence>
<evidence type="ECO:0000256" key="14">
    <source>
        <dbReference type="ARBA" id="ARBA00023180"/>
    </source>
</evidence>
<feature type="domain" description="SSD" evidence="18">
    <location>
        <begin position="279"/>
        <end position="437"/>
    </location>
</feature>
<feature type="transmembrane region" description="Helical" evidence="17">
    <location>
        <begin position="278"/>
        <end position="298"/>
    </location>
</feature>
<feature type="transmembrane region" description="Helical" evidence="17">
    <location>
        <begin position="590"/>
        <end position="617"/>
    </location>
</feature>
<evidence type="ECO:0000256" key="2">
    <source>
        <dbReference type="ARBA" id="ARBA00004653"/>
    </source>
</evidence>
<evidence type="ECO:0000256" key="9">
    <source>
        <dbReference type="ARBA" id="ARBA00022989"/>
    </source>
</evidence>
<keyword evidence="12" id="KW-0446">Lipid-binding</keyword>
<dbReference type="InterPro" id="IPR053958">
    <property type="entry name" value="HMGCR/SNAP/NPC1-like_SSD"/>
</dbReference>
<dbReference type="PANTHER" id="PTHR46378:SF1">
    <property type="entry name" value="STEROL REGULATORY ELEMENT-BINDING PROTEIN CLEAVAGE-ACTIVATING PROTEIN"/>
    <property type="match status" value="1"/>
</dbReference>